<organism evidence="1">
    <name type="scientific">uncultured Caudovirales phage</name>
    <dbReference type="NCBI Taxonomy" id="2100421"/>
    <lineage>
        <taxon>Viruses</taxon>
        <taxon>Duplodnaviria</taxon>
        <taxon>Heunggongvirae</taxon>
        <taxon>Uroviricota</taxon>
        <taxon>Caudoviricetes</taxon>
        <taxon>Peduoviridae</taxon>
        <taxon>Maltschvirus</taxon>
        <taxon>Maltschvirus maltsch</taxon>
    </lineage>
</organism>
<name>A0A6J5MPK7_9CAUD</name>
<gene>
    <name evidence="1" type="ORF">UFOVP505_9</name>
</gene>
<proteinExistence type="predicted"/>
<dbReference type="EMBL" id="LR796475">
    <property type="protein sequence ID" value="CAB4147036.1"/>
    <property type="molecule type" value="Genomic_DNA"/>
</dbReference>
<accession>A0A6J5MPK7</accession>
<protein>
    <submittedName>
        <fullName evidence="1">Uncharacterized protein</fullName>
    </submittedName>
</protein>
<sequence>MLTIKIKNITGSFNKADYHFELWVNDTMQFVGRVKHFRRARGYAALMIEAAKIVAENGNPGPDDAL</sequence>
<reference evidence="1" key="1">
    <citation type="submission" date="2020-04" db="EMBL/GenBank/DDBJ databases">
        <authorList>
            <person name="Chiriac C."/>
            <person name="Salcher M."/>
            <person name="Ghai R."/>
            <person name="Kavagutti S V."/>
        </authorList>
    </citation>
    <scope>NUCLEOTIDE SEQUENCE</scope>
</reference>
<evidence type="ECO:0000313" key="1">
    <source>
        <dbReference type="EMBL" id="CAB4147036.1"/>
    </source>
</evidence>